<organism evidence="2 3">
    <name type="scientific">Micromonospora inaquosa</name>
    <dbReference type="NCBI Taxonomy" id="2203716"/>
    <lineage>
        <taxon>Bacteria</taxon>
        <taxon>Bacillati</taxon>
        <taxon>Actinomycetota</taxon>
        <taxon>Actinomycetes</taxon>
        <taxon>Micromonosporales</taxon>
        <taxon>Micromonosporaceae</taxon>
        <taxon>Micromonospora</taxon>
    </lineage>
</organism>
<sequence>MSTPSGNSDQTRRDIQQTRAELGETVAALAAKTNVKSRARSKATTAVGGLRGRVTEAGQSAKTRATQLARTVSQKVSQRVTSVEQKSQHTIGAIQGSAKAGAQTTGKAESSVVTSARAMTTKIGSSVRTQPLPVLAITGTAATLAVITYRHRRSR</sequence>
<reference evidence="2 3" key="1">
    <citation type="submission" date="2018-05" db="EMBL/GenBank/DDBJ databases">
        <title>Micromonospora from Atacama Desert.</title>
        <authorList>
            <person name="Carro L."/>
            <person name="Goodfellow M."/>
            <person name="Klenk H.-P."/>
        </authorList>
    </citation>
    <scope>NUCLEOTIDE SEQUENCE [LARGE SCALE GENOMIC DNA]</scope>
    <source>
        <strain evidence="2 3">LB39</strain>
    </source>
</reference>
<feature type="compositionally biased region" description="Polar residues" evidence="1">
    <location>
        <begin position="80"/>
        <end position="90"/>
    </location>
</feature>
<dbReference type="Proteomes" id="UP000282312">
    <property type="component" value="Unassembled WGS sequence"/>
</dbReference>
<dbReference type="InterPro" id="IPR022062">
    <property type="entry name" value="DUF3618"/>
</dbReference>
<dbReference type="OrthoDB" id="4641350at2"/>
<evidence type="ECO:0000313" key="3">
    <source>
        <dbReference type="Proteomes" id="UP000282312"/>
    </source>
</evidence>
<comment type="caution">
    <text evidence="2">The sequence shown here is derived from an EMBL/GenBank/DDBJ whole genome shotgun (WGS) entry which is preliminary data.</text>
</comment>
<evidence type="ECO:0008006" key="4">
    <source>
        <dbReference type="Google" id="ProtNLM"/>
    </source>
</evidence>
<keyword evidence="3" id="KW-1185">Reference proteome</keyword>
<evidence type="ECO:0000313" key="2">
    <source>
        <dbReference type="EMBL" id="RQX06311.1"/>
    </source>
</evidence>
<dbReference type="Pfam" id="PF12277">
    <property type="entry name" value="DUF3618"/>
    <property type="match status" value="1"/>
</dbReference>
<feature type="region of interest" description="Disordered" evidence="1">
    <location>
        <begin position="80"/>
        <end position="108"/>
    </location>
</feature>
<gene>
    <name evidence="2" type="ORF">DLJ59_05165</name>
</gene>
<proteinExistence type="predicted"/>
<dbReference type="AlphaFoldDB" id="A0A3N9WZP1"/>
<feature type="region of interest" description="Disordered" evidence="1">
    <location>
        <begin position="1"/>
        <end position="20"/>
    </location>
</feature>
<name>A0A3N9WZP1_9ACTN</name>
<protein>
    <recommendedName>
        <fullName evidence="4">DUF3618 domain-containing protein</fullName>
    </recommendedName>
</protein>
<evidence type="ECO:0000256" key="1">
    <source>
        <dbReference type="SAM" id="MobiDB-lite"/>
    </source>
</evidence>
<accession>A0A3N9WZP1</accession>
<dbReference type="RefSeq" id="WP_124771352.1">
    <property type="nucleotide sequence ID" value="NZ_JBEZFR010000019.1"/>
</dbReference>
<dbReference type="EMBL" id="QGSZ01000138">
    <property type="protein sequence ID" value="RQX06311.1"/>
    <property type="molecule type" value="Genomic_DNA"/>
</dbReference>